<sequence length="548" mass="60375">MGDGVMLLGWIAYCGVEDCILLTTISFVVCPGLQNGVVETSCVKNKATHVRYSTSSSSGSDDDGSAFQAADECTENYSNSPSLSLEAKESGSSKDVEMNELRSKQAYYKGGSRTRHLRKLKKKADGGVKEMRLKKVHDRGGFSNVDSQMPRRCSAKSQNVQGKGEPVRGSMEKSVGEEGKLADNEGEGVGDGVIRHLCTLKTVCTLNSELVDCQKIAIEGIVWSPVLRYKPCVMDRHLVRALSFRIGRREVPFLVYDVALLSVYLPQGNMLCLTRDKVYVRMANYNWSQAVWSFLAEAIEKTKEKIPMKKNLQMHGFEMILQGFMSIEICMHMRMKSVCLALEVRWTCTLAASMTPRSSFHGSRLISVESERGTEARDRGTRCDKQGARTYKDIASVQGLGDGPDLAHGVKGSADASDTRITTSEGDDSHVLRTNLHAADVGSAQDIEALGDGMLHDEGNEMEDSTYGMEGNVVPIPDIAKRIQRSPLWQQPSAKQMSPYINPGKCMMGNVYTSRKWARKATIHRSEQQEAEVIGGTRVEGENVTIRG</sequence>
<evidence type="ECO:0000313" key="3">
    <source>
        <dbReference type="Proteomes" id="UP001153076"/>
    </source>
</evidence>
<protein>
    <submittedName>
        <fullName evidence="2">Uncharacterized protein</fullName>
    </submittedName>
</protein>
<reference evidence="2" key="1">
    <citation type="submission" date="2022-04" db="EMBL/GenBank/DDBJ databases">
        <title>Carnegiea gigantea Genome sequencing and assembly v2.</title>
        <authorList>
            <person name="Copetti D."/>
            <person name="Sanderson M.J."/>
            <person name="Burquez A."/>
            <person name="Wojciechowski M.F."/>
        </authorList>
    </citation>
    <scope>NUCLEOTIDE SEQUENCE</scope>
    <source>
        <strain evidence="2">SGP5-SGP5p</strain>
        <tissue evidence="2">Aerial part</tissue>
    </source>
</reference>
<dbReference type="Proteomes" id="UP001153076">
    <property type="component" value="Unassembled WGS sequence"/>
</dbReference>
<evidence type="ECO:0000256" key="1">
    <source>
        <dbReference type="SAM" id="MobiDB-lite"/>
    </source>
</evidence>
<feature type="compositionally biased region" description="Basic residues" evidence="1">
    <location>
        <begin position="112"/>
        <end position="122"/>
    </location>
</feature>
<organism evidence="2 3">
    <name type="scientific">Carnegiea gigantea</name>
    <dbReference type="NCBI Taxonomy" id="171969"/>
    <lineage>
        <taxon>Eukaryota</taxon>
        <taxon>Viridiplantae</taxon>
        <taxon>Streptophyta</taxon>
        <taxon>Embryophyta</taxon>
        <taxon>Tracheophyta</taxon>
        <taxon>Spermatophyta</taxon>
        <taxon>Magnoliopsida</taxon>
        <taxon>eudicotyledons</taxon>
        <taxon>Gunneridae</taxon>
        <taxon>Pentapetalae</taxon>
        <taxon>Caryophyllales</taxon>
        <taxon>Cactineae</taxon>
        <taxon>Cactaceae</taxon>
        <taxon>Cactoideae</taxon>
        <taxon>Echinocereeae</taxon>
        <taxon>Carnegiea</taxon>
    </lineage>
</organism>
<proteinExistence type="predicted"/>
<feature type="region of interest" description="Disordered" evidence="1">
    <location>
        <begin position="75"/>
        <end position="126"/>
    </location>
</feature>
<keyword evidence="3" id="KW-1185">Reference proteome</keyword>
<dbReference type="OrthoDB" id="1939467at2759"/>
<name>A0A9Q1GK17_9CARY</name>
<comment type="caution">
    <text evidence="2">The sequence shown here is derived from an EMBL/GenBank/DDBJ whole genome shotgun (WGS) entry which is preliminary data.</text>
</comment>
<feature type="region of interest" description="Disordered" evidence="1">
    <location>
        <begin position="140"/>
        <end position="182"/>
    </location>
</feature>
<feature type="compositionally biased region" description="Basic and acidic residues" evidence="1">
    <location>
        <begin position="86"/>
        <end position="103"/>
    </location>
</feature>
<gene>
    <name evidence="2" type="ORF">Cgig2_007570</name>
</gene>
<dbReference type="AlphaFoldDB" id="A0A9Q1GK17"/>
<accession>A0A9Q1GK17</accession>
<dbReference type="EMBL" id="JAKOGI010002430">
    <property type="protein sequence ID" value="KAJ8422020.1"/>
    <property type="molecule type" value="Genomic_DNA"/>
</dbReference>
<evidence type="ECO:0000313" key="2">
    <source>
        <dbReference type="EMBL" id="KAJ8422020.1"/>
    </source>
</evidence>
<feature type="compositionally biased region" description="Basic and acidic residues" evidence="1">
    <location>
        <begin position="170"/>
        <end position="182"/>
    </location>
</feature>